<evidence type="ECO:0000313" key="1">
    <source>
        <dbReference type="EMBL" id="KAJ9077827.1"/>
    </source>
</evidence>
<proteinExistence type="predicted"/>
<name>A0ACC2TT90_9FUNG</name>
<dbReference type="Proteomes" id="UP001165960">
    <property type="component" value="Unassembled WGS sequence"/>
</dbReference>
<reference evidence="1" key="1">
    <citation type="submission" date="2022-04" db="EMBL/GenBank/DDBJ databases">
        <title>Genome of the entomopathogenic fungus Entomophthora muscae.</title>
        <authorList>
            <person name="Elya C."/>
            <person name="Lovett B.R."/>
            <person name="Lee E."/>
            <person name="Macias A.M."/>
            <person name="Hajek A.E."/>
            <person name="De Bivort B.L."/>
            <person name="Kasson M.T."/>
            <person name="De Fine Licht H.H."/>
            <person name="Stajich J.E."/>
        </authorList>
    </citation>
    <scope>NUCLEOTIDE SEQUENCE</scope>
    <source>
        <strain evidence="1">Berkeley</strain>
    </source>
</reference>
<protein>
    <submittedName>
        <fullName evidence="1">Uncharacterized protein</fullName>
    </submittedName>
</protein>
<accession>A0ACC2TT90</accession>
<evidence type="ECO:0000313" key="2">
    <source>
        <dbReference type="Proteomes" id="UP001165960"/>
    </source>
</evidence>
<comment type="caution">
    <text evidence="1">The sequence shown here is derived from an EMBL/GenBank/DDBJ whole genome shotgun (WGS) entry which is preliminary data.</text>
</comment>
<sequence length="203" mass="23266">MSKKMYEEYYGDRMVMLNDFAVYLTSRMQAAESNDWDQSSTMKLLRVALEEDIASGEAKPDFDKCLEELKGGADNDMFKGELKRVLVSHHAAAESIFRETHAKLPINCYDGDESWLLKLKSIALEAVECDPGNTITRFSPEIKCLLLDSFSKSAYPSDGEKWRLVNATRTSFQQVSVWFSNQRMRNKNYQESHQLAIKKPNSQ</sequence>
<keyword evidence="2" id="KW-1185">Reference proteome</keyword>
<gene>
    <name evidence="1" type="ORF">DSO57_1012865</name>
</gene>
<dbReference type="EMBL" id="QTSX02002176">
    <property type="protein sequence ID" value="KAJ9077827.1"/>
    <property type="molecule type" value="Genomic_DNA"/>
</dbReference>
<organism evidence="1 2">
    <name type="scientific">Entomophthora muscae</name>
    <dbReference type="NCBI Taxonomy" id="34485"/>
    <lineage>
        <taxon>Eukaryota</taxon>
        <taxon>Fungi</taxon>
        <taxon>Fungi incertae sedis</taxon>
        <taxon>Zoopagomycota</taxon>
        <taxon>Entomophthoromycotina</taxon>
        <taxon>Entomophthoromycetes</taxon>
        <taxon>Entomophthorales</taxon>
        <taxon>Entomophthoraceae</taxon>
        <taxon>Entomophthora</taxon>
    </lineage>
</organism>